<accession>A0AAV8Y6Z4</accession>
<evidence type="ECO:0000313" key="2">
    <source>
        <dbReference type="Proteomes" id="UP001162162"/>
    </source>
</evidence>
<proteinExistence type="predicted"/>
<protein>
    <submittedName>
        <fullName evidence="1">Uncharacterized protein</fullName>
    </submittedName>
</protein>
<dbReference type="Proteomes" id="UP001162162">
    <property type="component" value="Unassembled WGS sequence"/>
</dbReference>
<dbReference type="InterPro" id="IPR011029">
    <property type="entry name" value="DEATH-like_dom_sf"/>
</dbReference>
<gene>
    <name evidence="1" type="ORF">NQ318_008259</name>
</gene>
<dbReference type="AlphaFoldDB" id="A0AAV8Y6Z4"/>
<dbReference type="EMBL" id="JAPWTK010000173">
    <property type="protein sequence ID" value="KAJ8946903.1"/>
    <property type="molecule type" value="Genomic_DNA"/>
</dbReference>
<comment type="caution">
    <text evidence="1">The sequence shown here is derived from an EMBL/GenBank/DDBJ whole genome shotgun (WGS) entry which is preliminary data.</text>
</comment>
<dbReference type="SUPFAM" id="SSF47986">
    <property type="entry name" value="DEATH domain"/>
    <property type="match status" value="1"/>
</dbReference>
<sequence>MLEESKDVIIKNFLAIMKQCNVDALKEIMVNKGVFSTTEMRNMFSSSDARHNNRLFFSIFKRKNKEHLTFLYILYEKLTNTT</sequence>
<evidence type="ECO:0000313" key="1">
    <source>
        <dbReference type="EMBL" id="KAJ8946903.1"/>
    </source>
</evidence>
<name>A0AAV8Y6Z4_9CUCU</name>
<organism evidence="1 2">
    <name type="scientific">Aromia moschata</name>
    <dbReference type="NCBI Taxonomy" id="1265417"/>
    <lineage>
        <taxon>Eukaryota</taxon>
        <taxon>Metazoa</taxon>
        <taxon>Ecdysozoa</taxon>
        <taxon>Arthropoda</taxon>
        <taxon>Hexapoda</taxon>
        <taxon>Insecta</taxon>
        <taxon>Pterygota</taxon>
        <taxon>Neoptera</taxon>
        <taxon>Endopterygota</taxon>
        <taxon>Coleoptera</taxon>
        <taxon>Polyphaga</taxon>
        <taxon>Cucujiformia</taxon>
        <taxon>Chrysomeloidea</taxon>
        <taxon>Cerambycidae</taxon>
        <taxon>Cerambycinae</taxon>
        <taxon>Callichromatini</taxon>
        <taxon>Aromia</taxon>
    </lineage>
</organism>
<dbReference type="Gene3D" id="1.10.533.10">
    <property type="entry name" value="Death Domain, Fas"/>
    <property type="match status" value="1"/>
</dbReference>
<reference evidence="1" key="1">
    <citation type="journal article" date="2023" name="Insect Mol. Biol.">
        <title>Genome sequencing provides insights into the evolution of gene families encoding plant cell wall-degrading enzymes in longhorned beetles.</title>
        <authorList>
            <person name="Shin N.R."/>
            <person name="Okamura Y."/>
            <person name="Kirsch R."/>
            <person name="Pauchet Y."/>
        </authorList>
    </citation>
    <scope>NUCLEOTIDE SEQUENCE</scope>
    <source>
        <strain evidence="1">AMC_N1</strain>
    </source>
</reference>
<keyword evidence="2" id="KW-1185">Reference proteome</keyword>